<dbReference type="EMBL" id="CAJVPI010003314">
    <property type="protein sequence ID" value="CAG8657030.1"/>
    <property type="molecule type" value="Genomic_DNA"/>
</dbReference>
<dbReference type="Proteomes" id="UP000789739">
    <property type="component" value="Unassembled WGS sequence"/>
</dbReference>
<accession>A0A9N9H4Y5</accession>
<name>A0A9N9H4Y5_9GLOM</name>
<gene>
    <name evidence="1" type="ORF">PBRASI_LOCUS10575</name>
</gene>
<organism evidence="1 2">
    <name type="scientific">Paraglomus brasilianum</name>
    <dbReference type="NCBI Taxonomy" id="144538"/>
    <lineage>
        <taxon>Eukaryota</taxon>
        <taxon>Fungi</taxon>
        <taxon>Fungi incertae sedis</taxon>
        <taxon>Mucoromycota</taxon>
        <taxon>Glomeromycotina</taxon>
        <taxon>Glomeromycetes</taxon>
        <taxon>Paraglomerales</taxon>
        <taxon>Paraglomeraceae</taxon>
        <taxon>Paraglomus</taxon>
    </lineage>
</organism>
<proteinExistence type="predicted"/>
<evidence type="ECO:0000313" key="2">
    <source>
        <dbReference type="Proteomes" id="UP000789739"/>
    </source>
</evidence>
<protein>
    <submittedName>
        <fullName evidence="1">6400_t:CDS:1</fullName>
    </submittedName>
</protein>
<keyword evidence="2" id="KW-1185">Reference proteome</keyword>
<evidence type="ECO:0000313" key="1">
    <source>
        <dbReference type="EMBL" id="CAG8657030.1"/>
    </source>
</evidence>
<reference evidence="1" key="1">
    <citation type="submission" date="2021-06" db="EMBL/GenBank/DDBJ databases">
        <authorList>
            <person name="Kallberg Y."/>
            <person name="Tangrot J."/>
            <person name="Rosling A."/>
        </authorList>
    </citation>
    <scope>NUCLEOTIDE SEQUENCE</scope>
    <source>
        <strain evidence="1">BR232B</strain>
    </source>
</reference>
<sequence>LKAENQRVINDVRIKHAEDMARLQGQLQAAQNSGDGGGGICVIL</sequence>
<comment type="caution">
    <text evidence="1">The sequence shown here is derived from an EMBL/GenBank/DDBJ whole genome shotgun (WGS) entry which is preliminary data.</text>
</comment>
<feature type="non-terminal residue" evidence="1">
    <location>
        <position position="1"/>
    </location>
</feature>
<dbReference type="AlphaFoldDB" id="A0A9N9H4Y5"/>